<feature type="non-terminal residue" evidence="1">
    <location>
        <position position="1"/>
    </location>
</feature>
<dbReference type="EMBL" id="BKCJ011848712">
    <property type="protein sequence ID" value="GFD58101.1"/>
    <property type="molecule type" value="Genomic_DNA"/>
</dbReference>
<organism evidence="1">
    <name type="scientific">Tanacetum cinerariifolium</name>
    <name type="common">Dalmatian daisy</name>
    <name type="synonym">Chrysanthemum cinerariifolium</name>
    <dbReference type="NCBI Taxonomy" id="118510"/>
    <lineage>
        <taxon>Eukaryota</taxon>
        <taxon>Viridiplantae</taxon>
        <taxon>Streptophyta</taxon>
        <taxon>Embryophyta</taxon>
        <taxon>Tracheophyta</taxon>
        <taxon>Spermatophyta</taxon>
        <taxon>Magnoliopsida</taxon>
        <taxon>eudicotyledons</taxon>
        <taxon>Gunneridae</taxon>
        <taxon>Pentapetalae</taxon>
        <taxon>asterids</taxon>
        <taxon>campanulids</taxon>
        <taxon>Asterales</taxon>
        <taxon>Asteraceae</taxon>
        <taxon>Asteroideae</taxon>
        <taxon>Anthemideae</taxon>
        <taxon>Anthemidinae</taxon>
        <taxon>Tanacetum</taxon>
    </lineage>
</organism>
<accession>A0A699XML8</accession>
<name>A0A699XML8_TANCI</name>
<sequence>PAPHCAELRPGRRHGGRVQRVDSINAAVHCTACTLCIQGTRQRLALDLRGVGAGGRRDCHHR</sequence>
<proteinExistence type="predicted"/>
<comment type="caution">
    <text evidence="1">The sequence shown here is derived from an EMBL/GenBank/DDBJ whole genome shotgun (WGS) entry which is preliminary data.</text>
</comment>
<gene>
    <name evidence="1" type="ORF">Tci_930070</name>
</gene>
<reference evidence="1" key="1">
    <citation type="journal article" date="2019" name="Sci. Rep.">
        <title>Draft genome of Tanacetum cinerariifolium, the natural source of mosquito coil.</title>
        <authorList>
            <person name="Yamashiro T."/>
            <person name="Shiraishi A."/>
            <person name="Satake H."/>
            <person name="Nakayama K."/>
        </authorList>
    </citation>
    <scope>NUCLEOTIDE SEQUENCE</scope>
</reference>
<dbReference type="AlphaFoldDB" id="A0A699XML8"/>
<evidence type="ECO:0000313" key="1">
    <source>
        <dbReference type="EMBL" id="GFD58101.1"/>
    </source>
</evidence>
<protein>
    <submittedName>
        <fullName evidence="1">Uncharacterized protein</fullName>
    </submittedName>
</protein>